<evidence type="ECO:0000256" key="1">
    <source>
        <dbReference type="SAM" id="Phobius"/>
    </source>
</evidence>
<feature type="transmembrane region" description="Helical" evidence="1">
    <location>
        <begin position="177"/>
        <end position="199"/>
    </location>
</feature>
<keyword evidence="1" id="KW-1133">Transmembrane helix</keyword>
<protein>
    <submittedName>
        <fullName evidence="2">Uncharacterized protein</fullName>
    </submittedName>
</protein>
<dbReference type="OrthoDB" id="9999917at2"/>
<accession>A0A1I5K0Z9</accession>
<keyword evidence="1" id="KW-0472">Membrane</keyword>
<dbReference type="RefSeq" id="WP_074925123.1">
    <property type="nucleotide sequence ID" value="NZ_FOWR01000002.1"/>
</dbReference>
<organism evidence="2 3">
    <name type="scientific">Enterovibrio norvegicus DSM 15893</name>
    <dbReference type="NCBI Taxonomy" id="1121869"/>
    <lineage>
        <taxon>Bacteria</taxon>
        <taxon>Pseudomonadati</taxon>
        <taxon>Pseudomonadota</taxon>
        <taxon>Gammaproteobacteria</taxon>
        <taxon>Vibrionales</taxon>
        <taxon>Vibrionaceae</taxon>
        <taxon>Enterovibrio</taxon>
    </lineage>
</organism>
<gene>
    <name evidence="2" type="ORF">SAMN03084138_00468</name>
</gene>
<keyword evidence="1" id="KW-0812">Transmembrane</keyword>
<evidence type="ECO:0000313" key="2">
    <source>
        <dbReference type="EMBL" id="SFO78699.1"/>
    </source>
</evidence>
<dbReference type="EMBL" id="FOWR01000002">
    <property type="protein sequence ID" value="SFO78699.1"/>
    <property type="molecule type" value="Genomic_DNA"/>
</dbReference>
<dbReference type="GeneID" id="35873047"/>
<sequence length="258" mass="29733">MESGKNFVLEVVKASIIAAITIFFTIWINGSNELEYRDGSRAPYFSYPDAIEKDLEIRHKTTPIDNISVVEYAIHNRTFTDLEKVRIYVKVQSDKKFKLISRKLSPPNKIPALDIEDIDTGSKNVLGFEVGVLKKTGDEYYYLSLIFEGREAPETDISIGNTNIDIVKYKKWKDNSLVILIVLAVYTVLLIPFGFWAYYSGKRSKNRFTNKFKDALSSTSSDLTSDQVKFTIEKYEEVRDHKEDGWFKRKWAAFTSTE</sequence>
<evidence type="ECO:0000313" key="3">
    <source>
        <dbReference type="Proteomes" id="UP000182692"/>
    </source>
</evidence>
<reference evidence="2 3" key="1">
    <citation type="submission" date="2016-10" db="EMBL/GenBank/DDBJ databases">
        <authorList>
            <person name="de Groot N.N."/>
        </authorList>
    </citation>
    <scope>NUCLEOTIDE SEQUENCE [LARGE SCALE GENOMIC DNA]</scope>
    <source>
        <strain evidence="2 3">DSM 15893</strain>
    </source>
</reference>
<dbReference type="Proteomes" id="UP000182692">
    <property type="component" value="Unassembled WGS sequence"/>
</dbReference>
<dbReference type="AlphaFoldDB" id="A0A1I5K0Z9"/>
<feature type="transmembrane region" description="Helical" evidence="1">
    <location>
        <begin position="7"/>
        <end position="28"/>
    </location>
</feature>
<name>A0A1I5K0Z9_9GAMM</name>
<proteinExistence type="predicted"/>